<keyword evidence="4" id="KW-0804">Transcription</keyword>
<evidence type="ECO:0000313" key="7">
    <source>
        <dbReference type="EMBL" id="KAJ4490444.1"/>
    </source>
</evidence>
<feature type="compositionally biased region" description="Low complexity" evidence="6">
    <location>
        <begin position="77"/>
        <end position="99"/>
    </location>
</feature>
<feature type="compositionally biased region" description="Polar residues" evidence="6">
    <location>
        <begin position="1322"/>
        <end position="1334"/>
    </location>
</feature>
<feature type="region of interest" description="Disordered" evidence="6">
    <location>
        <begin position="231"/>
        <end position="389"/>
    </location>
</feature>
<feature type="compositionally biased region" description="Basic residues" evidence="6">
    <location>
        <begin position="1176"/>
        <end position="1194"/>
    </location>
</feature>
<feature type="compositionally biased region" description="Basic and acidic residues" evidence="6">
    <location>
        <begin position="1294"/>
        <end position="1313"/>
    </location>
</feature>
<evidence type="ECO:0000256" key="4">
    <source>
        <dbReference type="ARBA" id="ARBA00023163"/>
    </source>
</evidence>
<feature type="compositionally biased region" description="Low complexity" evidence="6">
    <location>
        <begin position="1281"/>
        <end position="1293"/>
    </location>
</feature>
<feature type="compositionally biased region" description="Acidic residues" evidence="6">
    <location>
        <begin position="48"/>
        <end position="61"/>
    </location>
</feature>
<sequence length="1544" mass="166341">MGGSTNSLDSLSSPSPSPPPSLNKAESSVSASASTKQKSPEPAAGLDSDSELSELTEEEQDEKQKHKQKQKKSEIHSLGPGASRSSSSNRRGTASAMRGGSRRGGRKKRSTLVPAPMWGWAVYNAEQDTDKIHGGGENEGDDGKETVLISPSHISAPNPLDVLTSAALDAENSQTTFSRLKSDSQETEDDEKLIRVSEAKDVTVVVDGDIDMANSVIIDHTSVAANGLSSIASSRAPTPDSIASSRPSPPKDIPPVAYASTSRIPAGGSTTEDEDNTEIEEDQIEPVQQPKLLTTKSRSKPNFRIDASAQLPANGPSHPADFHSRSPQLSPPSAASVHSSITPSTTTITAANPKAKASRGGRGRGRGRGRARTRGTKSNIPSETDRNAVTDIIGDQVAASNVNIDVAPSKEDSLNIDVDSVDDTPRNFQAKLSNAVELQDEIMEPPEDSTPPPATSKIVVSLDADPSDKSDAELEPEFEVDVDPEVDAPSDVSDGEDEKEDELEEGEGEDEKDPDELEVDEEKEDEDKDDEDKEVSDKEHVEKDIDDDDRSEMNLEDEEEESDLQPAHRVEALDMLAIIELKFALLREKLYIEKMEELAWEESLVSSNEHPELIYIQSELLLRKNKRLELAERKCTFEIANITKRRRIDEDATWSSWKLQRDELQTDMIAENNRKRRKLERERRAVDRPQPVRRIPFSPSSDFLPPAPTLRQVVDSFPFTNSDQLLRNRRHNLPRKIQSTKLQVNNIPQNPIRGVNGISHGINAQPTLGMTVAYPELSTLSSSEAQGDLEILLSMTGVRRGGPASASLNTMGMNMNIVNMGTHVDTNLNANLPMYEQGVTAGFAPNHSPHGHVYASAPGINGFNSNRERLQASSSIMHGQGSARRVASGPGASSFPSSGPPQSNLLMGNVHQSQFAVVDLPPPLIGGEGGTESLPPSFGPNRAMGGGPGLKSGSAGGGIERERELRSAPTGSGGGGGRSTSHHGQPQHPLPGAYTANGVVSGLERQRDGDVNIVSSASSSIHGLHGRQVSSSAHFGPPGPGISAPLASGSRKRSLSPVGPGVGIGPNGVKGNGQWMGPGMGMAGFGTGHPGPRWEEEDYEHAREKMVHRDVRDTRGHERDRGRERDRDRDRDWDRDQQFVHQHRHLPEQQHARPQSAGSSTVGSNPHVHPHSNQAPHHHHVRPHHHHIVHHHHGPSANSNDTSPTAPHGPSLSPRMTRGEMFSERENGHGPPRAPAHRHPPTEVINITSSKPTSAYSHSSNRSTDDLPSEYRERERDGRRMSGSRPSSGSVPRIPDERERDRDIRERDRERARIGSAPFASVPNSQGRQLNGVATSSSTSSRPSSWNATHRDDPYRPESVHSSSIRRPSSSSASSSSPIHPRGSILSGPSPTAASGTSPMTITRALPPRATSPGIAPLLGVSPSGSAESRMRSPPRHRDATSQNQTSSSHNSVTKNPRISSPPPTSALVSSTVDPRVSLPNSLPMSTLAVTSSTTPEDIIKNGAAVKNVGTIIPPLVSVSSDLNPSHREIGSSPLKRPMEDRHP</sequence>
<dbReference type="GO" id="GO:0010468">
    <property type="term" value="P:regulation of gene expression"/>
    <property type="evidence" value="ECO:0007669"/>
    <property type="project" value="UniProtKB-ARBA"/>
</dbReference>
<feature type="compositionally biased region" description="Polar residues" evidence="6">
    <location>
        <begin position="1467"/>
        <end position="1483"/>
    </location>
</feature>
<feature type="compositionally biased region" description="Basic and acidic residues" evidence="6">
    <location>
        <begin position="1263"/>
        <end position="1280"/>
    </location>
</feature>
<feature type="compositionally biased region" description="Acidic residues" evidence="6">
    <location>
        <begin position="473"/>
        <end position="534"/>
    </location>
</feature>
<reference evidence="7" key="1">
    <citation type="submission" date="2022-08" db="EMBL/GenBank/DDBJ databases">
        <title>A Global Phylogenomic Analysis of the Shiitake Genus Lentinula.</title>
        <authorList>
            <consortium name="DOE Joint Genome Institute"/>
            <person name="Sierra-Patev S."/>
            <person name="Min B."/>
            <person name="Naranjo-Ortiz M."/>
            <person name="Looney B."/>
            <person name="Konkel Z."/>
            <person name="Slot J.C."/>
            <person name="Sakamoto Y."/>
            <person name="Steenwyk J.L."/>
            <person name="Rokas A."/>
            <person name="Carro J."/>
            <person name="Camarero S."/>
            <person name="Ferreira P."/>
            <person name="Molpeceres G."/>
            <person name="Ruiz-Duenas F.J."/>
            <person name="Serrano A."/>
            <person name="Henrissat B."/>
            <person name="Drula E."/>
            <person name="Hughes K.W."/>
            <person name="Mata J.L."/>
            <person name="Ishikawa N.K."/>
            <person name="Vargas-Isla R."/>
            <person name="Ushijima S."/>
            <person name="Smith C.A."/>
            <person name="Ahrendt S."/>
            <person name="Andreopoulos W."/>
            <person name="He G."/>
            <person name="Labutti K."/>
            <person name="Lipzen A."/>
            <person name="Ng V."/>
            <person name="Riley R."/>
            <person name="Sandor L."/>
            <person name="Barry K."/>
            <person name="Martinez A.T."/>
            <person name="Xiao Y."/>
            <person name="Gibbons J.G."/>
            <person name="Terashima K."/>
            <person name="Grigoriev I.V."/>
            <person name="Hibbett D.S."/>
        </authorList>
    </citation>
    <scope>NUCLEOTIDE SEQUENCE</scope>
    <source>
        <strain evidence="7">JLM2183</strain>
    </source>
</reference>
<keyword evidence="8" id="KW-1185">Reference proteome</keyword>
<feature type="compositionally biased region" description="Basic and acidic residues" evidence="6">
    <location>
        <begin position="1349"/>
        <end position="1359"/>
    </location>
</feature>
<feature type="compositionally biased region" description="Basic and acidic residues" evidence="6">
    <location>
        <begin position="1100"/>
        <end position="1138"/>
    </location>
</feature>
<organism evidence="7 8">
    <name type="scientific">Lentinula aciculospora</name>
    <dbReference type="NCBI Taxonomy" id="153920"/>
    <lineage>
        <taxon>Eukaryota</taxon>
        <taxon>Fungi</taxon>
        <taxon>Dikarya</taxon>
        <taxon>Basidiomycota</taxon>
        <taxon>Agaricomycotina</taxon>
        <taxon>Agaricomycetes</taxon>
        <taxon>Agaricomycetidae</taxon>
        <taxon>Agaricales</taxon>
        <taxon>Marasmiineae</taxon>
        <taxon>Omphalotaceae</taxon>
        <taxon>Lentinula</taxon>
    </lineage>
</organism>
<name>A0A9W9ATX0_9AGAR</name>
<dbReference type="Pfam" id="PF08598">
    <property type="entry name" value="Sds3"/>
    <property type="match status" value="1"/>
</dbReference>
<comment type="subcellular location">
    <subcellularLocation>
        <location evidence="1">Nucleus</location>
    </subcellularLocation>
</comment>
<dbReference type="EMBL" id="JAOTPV010000001">
    <property type="protein sequence ID" value="KAJ4490444.1"/>
    <property type="molecule type" value="Genomic_DNA"/>
</dbReference>
<evidence type="ECO:0000313" key="8">
    <source>
        <dbReference type="Proteomes" id="UP001150266"/>
    </source>
</evidence>
<keyword evidence="5" id="KW-0539">Nucleus</keyword>
<dbReference type="GO" id="GO:0005654">
    <property type="term" value="C:nucleoplasm"/>
    <property type="evidence" value="ECO:0007669"/>
    <property type="project" value="UniProtKB-ARBA"/>
</dbReference>
<feature type="compositionally biased region" description="Low complexity" evidence="6">
    <location>
        <begin position="888"/>
        <end position="903"/>
    </location>
</feature>
<feature type="compositionally biased region" description="Polar residues" evidence="6">
    <location>
        <begin position="231"/>
        <end position="246"/>
    </location>
</feature>
<feature type="compositionally biased region" description="Polar residues" evidence="6">
    <location>
        <begin position="1196"/>
        <end position="1205"/>
    </location>
</feature>
<gene>
    <name evidence="7" type="ORF">J3R30DRAFT_3421858</name>
</gene>
<feature type="compositionally biased region" description="Gly residues" evidence="6">
    <location>
        <begin position="1060"/>
        <end position="1089"/>
    </location>
</feature>
<feature type="compositionally biased region" description="Polar residues" evidence="6">
    <location>
        <begin position="24"/>
        <end position="37"/>
    </location>
</feature>
<feature type="compositionally biased region" description="Basic residues" evidence="6">
    <location>
        <begin position="100"/>
        <end position="110"/>
    </location>
</feature>
<protein>
    <submittedName>
        <fullName evidence="7">Uncharacterized protein</fullName>
    </submittedName>
</protein>
<comment type="caution">
    <text evidence="7">The sequence shown here is derived from an EMBL/GenBank/DDBJ whole genome shotgun (WGS) entry which is preliminary data.</text>
</comment>
<dbReference type="Proteomes" id="UP001150266">
    <property type="component" value="Unassembled WGS sequence"/>
</dbReference>
<proteinExistence type="predicted"/>
<evidence type="ECO:0000256" key="1">
    <source>
        <dbReference type="ARBA" id="ARBA00004123"/>
    </source>
</evidence>
<keyword evidence="3" id="KW-0805">Transcription regulation</keyword>
<evidence type="ECO:0000256" key="6">
    <source>
        <dbReference type="SAM" id="MobiDB-lite"/>
    </source>
</evidence>
<feature type="region of interest" description="Disordered" evidence="6">
    <location>
        <begin position="920"/>
        <end position="996"/>
    </location>
</feature>
<feature type="compositionally biased region" description="Acidic residues" evidence="6">
    <location>
        <begin position="544"/>
        <end position="563"/>
    </location>
</feature>
<dbReference type="OrthoDB" id="20886at2759"/>
<feature type="compositionally biased region" description="Low complexity" evidence="6">
    <location>
        <begin position="1441"/>
        <end position="1452"/>
    </location>
</feature>
<feature type="compositionally biased region" description="Basic and acidic residues" evidence="6">
    <location>
        <begin position="1217"/>
        <end position="1228"/>
    </location>
</feature>
<evidence type="ECO:0000256" key="2">
    <source>
        <dbReference type="ARBA" id="ARBA00022491"/>
    </source>
</evidence>
<feature type="compositionally biased region" description="Basic residues" evidence="6">
    <location>
        <begin position="356"/>
        <end position="375"/>
    </location>
</feature>
<dbReference type="InterPro" id="IPR013907">
    <property type="entry name" value="Sds3"/>
</dbReference>
<feature type="compositionally biased region" description="Low complexity" evidence="6">
    <location>
        <begin position="1335"/>
        <end position="1345"/>
    </location>
</feature>
<feature type="region of interest" description="Disordered" evidence="6">
    <location>
        <begin position="1518"/>
        <end position="1544"/>
    </location>
</feature>
<feature type="compositionally biased region" description="Polar residues" evidence="6">
    <location>
        <begin position="325"/>
        <end position="338"/>
    </location>
</feature>
<feature type="compositionally biased region" description="Polar residues" evidence="6">
    <location>
        <begin position="1152"/>
        <end position="1164"/>
    </location>
</feature>
<feature type="compositionally biased region" description="Low complexity" evidence="6">
    <location>
        <begin position="1362"/>
        <end position="1385"/>
    </location>
</feature>
<feature type="compositionally biased region" description="Polar residues" evidence="6">
    <location>
        <begin position="1245"/>
        <end position="1262"/>
    </location>
</feature>
<feature type="compositionally biased region" description="Gly residues" evidence="6">
    <location>
        <begin position="944"/>
        <end position="958"/>
    </location>
</feature>
<feature type="compositionally biased region" description="Basic and acidic residues" evidence="6">
    <location>
        <begin position="129"/>
        <end position="145"/>
    </location>
</feature>
<dbReference type="SMART" id="SM01401">
    <property type="entry name" value="Sds3"/>
    <property type="match status" value="1"/>
</dbReference>
<feature type="region of interest" description="Disordered" evidence="6">
    <location>
        <begin position="1"/>
        <end position="116"/>
    </location>
</feature>
<feature type="region of interest" description="Disordered" evidence="6">
    <location>
        <begin position="1024"/>
        <end position="1483"/>
    </location>
</feature>
<evidence type="ECO:0000256" key="3">
    <source>
        <dbReference type="ARBA" id="ARBA00023015"/>
    </source>
</evidence>
<feature type="region of interest" description="Disordered" evidence="6">
    <location>
        <begin position="408"/>
        <end position="427"/>
    </location>
</feature>
<feature type="region of interest" description="Disordered" evidence="6">
    <location>
        <begin position="875"/>
        <end position="906"/>
    </location>
</feature>
<feature type="compositionally biased region" description="Polar residues" evidence="6">
    <location>
        <begin position="1387"/>
        <end position="1401"/>
    </location>
</feature>
<feature type="compositionally biased region" description="Low complexity" evidence="6">
    <location>
        <begin position="339"/>
        <end position="349"/>
    </location>
</feature>
<feature type="compositionally biased region" description="Acidic residues" evidence="6">
    <location>
        <begin position="271"/>
        <end position="284"/>
    </location>
</feature>
<feature type="region of interest" description="Disordered" evidence="6">
    <location>
        <begin position="129"/>
        <end position="155"/>
    </location>
</feature>
<evidence type="ECO:0000256" key="5">
    <source>
        <dbReference type="ARBA" id="ARBA00023242"/>
    </source>
</evidence>
<feature type="region of interest" description="Disordered" evidence="6">
    <location>
        <begin position="674"/>
        <end position="701"/>
    </location>
</feature>
<accession>A0A9W9ATX0</accession>
<keyword evidence="2" id="KW-0678">Repressor</keyword>
<feature type="region of interest" description="Disordered" evidence="6">
    <location>
        <begin position="440"/>
        <end position="565"/>
    </location>
</feature>